<feature type="transmembrane region" description="Helical" evidence="2">
    <location>
        <begin position="182"/>
        <end position="211"/>
    </location>
</feature>
<feature type="compositionally biased region" description="Low complexity" evidence="1">
    <location>
        <begin position="433"/>
        <end position="446"/>
    </location>
</feature>
<dbReference type="AlphaFoldDB" id="A0A0N1H4U2"/>
<feature type="region of interest" description="Disordered" evidence="1">
    <location>
        <begin position="474"/>
        <end position="496"/>
    </location>
</feature>
<feature type="region of interest" description="Disordered" evidence="1">
    <location>
        <begin position="424"/>
        <end position="452"/>
    </location>
</feature>
<feature type="region of interest" description="Disordered" evidence="1">
    <location>
        <begin position="313"/>
        <end position="332"/>
    </location>
</feature>
<sequence>MPPPGYVFRDGGTTPPIEELDPSNQANNEFRQRILQARKPPTAKDPNAPLAQQTTTSHQLATGDHDYGELKGKAIDAGKEPFTTDLGWRANGDGVDTLVRGIENEDLWALVRRFNRQMYHIKAIDQAPPGGLDCFVADEDDFSPDKLRANLERLYITVGVGMMGFGKHIVRLRSWREPRRTAAFAAVYVLAWLLNMVMATFFLTLIVLITVPRARKIMFPHAPLALVDRHTGGVQSPPAGVLGSTDSYTGAPEQYKGMAVEQEASNLISGVASVAIASAAGKHDQSSPDDNGGSKQLDGNVPDPTNVASAAAVATSSATGGTPTHQDKTKQPMEEAVWAKMRPAMHALGDLADGWERFANALSPTPPFSQTKRLQLAGIVAPLFLISLLVHAKWVYHSMVLINGIIFFTDPLQQRGIALLNEKIPDWPKRGQPRSASSPPSSGDTPPDSPVELDKQQLLEDSNLDATHSELEDAVTADENAQPDSPTTPKKKGLGARIVGAIKGTTATAVETKLTTDRARAIAGSGHAKDKLGILPSKQEMRSSDTEGPVFFKARCHGRRGAVFIDSSISPPSTDGKLPRSPCIYFSTDVSAPQHEEVEEGKTSRIVWAVSIADIVEVKKIGGLGWKGKLVVGWATDREVKDGIEITDKTGKKMRATAIKEREELFNRVASMGQQIWQCF</sequence>
<dbReference type="STRING" id="1664694.A0A0N1H4U2"/>
<organism evidence="3 4">
    <name type="scientific">Cyphellophora attinorum</name>
    <dbReference type="NCBI Taxonomy" id="1664694"/>
    <lineage>
        <taxon>Eukaryota</taxon>
        <taxon>Fungi</taxon>
        <taxon>Dikarya</taxon>
        <taxon>Ascomycota</taxon>
        <taxon>Pezizomycotina</taxon>
        <taxon>Eurotiomycetes</taxon>
        <taxon>Chaetothyriomycetidae</taxon>
        <taxon>Chaetothyriales</taxon>
        <taxon>Cyphellophoraceae</taxon>
        <taxon>Cyphellophora</taxon>
    </lineage>
</organism>
<keyword evidence="4" id="KW-1185">Reference proteome</keyword>
<evidence type="ECO:0000313" key="3">
    <source>
        <dbReference type="EMBL" id="KPI37182.1"/>
    </source>
</evidence>
<reference evidence="3 4" key="1">
    <citation type="submission" date="2015-06" db="EMBL/GenBank/DDBJ databases">
        <title>Draft genome of the ant-associated black yeast Phialophora attae CBS 131958.</title>
        <authorList>
            <person name="Moreno L.F."/>
            <person name="Stielow B.J."/>
            <person name="de Hoog S."/>
            <person name="Vicente V.A."/>
            <person name="Weiss V.A."/>
            <person name="de Vries M."/>
            <person name="Cruz L.M."/>
            <person name="Souza E.M."/>
        </authorList>
    </citation>
    <scope>NUCLEOTIDE SEQUENCE [LARGE SCALE GENOMIC DNA]</scope>
    <source>
        <strain evidence="3 4">CBS 131958</strain>
    </source>
</reference>
<name>A0A0N1H4U2_9EURO</name>
<dbReference type="InterPro" id="IPR021709">
    <property type="entry name" value="DUF3292"/>
</dbReference>
<feature type="compositionally biased region" description="Low complexity" evidence="1">
    <location>
        <begin position="313"/>
        <end position="322"/>
    </location>
</feature>
<dbReference type="PANTHER" id="PTHR38694">
    <property type="entry name" value="CONSERVED EXPRESSED PROTEIN"/>
    <property type="match status" value="1"/>
</dbReference>
<dbReference type="Proteomes" id="UP000038010">
    <property type="component" value="Unassembled WGS sequence"/>
</dbReference>
<protein>
    <submittedName>
        <fullName evidence="3">Uncharacterized protein</fullName>
    </submittedName>
</protein>
<dbReference type="OrthoDB" id="1708389at2759"/>
<dbReference type="VEuPathDB" id="FungiDB:AB675_1515"/>
<feature type="transmembrane region" description="Helical" evidence="2">
    <location>
        <begin position="376"/>
        <end position="396"/>
    </location>
</feature>
<dbReference type="Pfam" id="PF11696">
    <property type="entry name" value="DUF3292"/>
    <property type="match status" value="2"/>
</dbReference>
<accession>A0A0N1H4U2</accession>
<keyword evidence="2" id="KW-1133">Transmembrane helix</keyword>
<dbReference type="EMBL" id="LFJN01000025">
    <property type="protein sequence ID" value="KPI37182.1"/>
    <property type="molecule type" value="Genomic_DNA"/>
</dbReference>
<dbReference type="PANTHER" id="PTHR38694:SF1">
    <property type="entry name" value="PEROXIN DOMAIN-CONTAINING PROTEIN"/>
    <property type="match status" value="1"/>
</dbReference>
<dbReference type="RefSeq" id="XP_017997145.1">
    <property type="nucleotide sequence ID" value="XM_018141413.1"/>
</dbReference>
<evidence type="ECO:0000313" key="4">
    <source>
        <dbReference type="Proteomes" id="UP000038010"/>
    </source>
</evidence>
<proteinExistence type="predicted"/>
<feature type="region of interest" description="Disordered" evidence="1">
    <location>
        <begin position="279"/>
        <end position="306"/>
    </location>
</feature>
<feature type="region of interest" description="Disordered" evidence="1">
    <location>
        <begin position="38"/>
        <end position="63"/>
    </location>
</feature>
<evidence type="ECO:0000256" key="1">
    <source>
        <dbReference type="SAM" id="MobiDB-lite"/>
    </source>
</evidence>
<feature type="compositionally biased region" description="Polar residues" evidence="1">
    <location>
        <begin position="50"/>
        <end position="60"/>
    </location>
</feature>
<gene>
    <name evidence="3" type="ORF">AB675_1515</name>
</gene>
<keyword evidence="2" id="KW-0472">Membrane</keyword>
<comment type="caution">
    <text evidence="3">The sequence shown here is derived from an EMBL/GenBank/DDBJ whole genome shotgun (WGS) entry which is preliminary data.</text>
</comment>
<feature type="region of interest" description="Disordered" evidence="1">
    <location>
        <begin position="1"/>
        <end position="26"/>
    </location>
</feature>
<evidence type="ECO:0000256" key="2">
    <source>
        <dbReference type="SAM" id="Phobius"/>
    </source>
</evidence>
<keyword evidence="2" id="KW-0812">Transmembrane</keyword>
<dbReference type="GeneID" id="28733293"/>